<keyword evidence="3" id="KW-1133">Transmembrane helix</keyword>
<keyword evidence="3" id="KW-0812">Transmembrane</keyword>
<dbReference type="SUPFAM" id="SSF48726">
    <property type="entry name" value="Immunoglobulin"/>
    <property type="match status" value="1"/>
</dbReference>
<dbReference type="InterPro" id="IPR013783">
    <property type="entry name" value="Ig-like_fold"/>
</dbReference>
<dbReference type="GO" id="GO:0009897">
    <property type="term" value="C:external side of plasma membrane"/>
    <property type="evidence" value="ECO:0007669"/>
    <property type="project" value="TreeGrafter"/>
</dbReference>
<dbReference type="GO" id="GO:0006955">
    <property type="term" value="P:immune response"/>
    <property type="evidence" value="ECO:0007669"/>
    <property type="project" value="TreeGrafter"/>
</dbReference>
<reference evidence="5" key="1">
    <citation type="submission" date="2025-08" db="UniProtKB">
        <authorList>
            <consortium name="Ensembl"/>
        </authorList>
    </citation>
    <scope>IDENTIFICATION</scope>
</reference>
<sequence>FSRIVALIFKVKFSTSRLTCSPGTSVSLKCNVTAPSAGWRFYWYRAVPLPSGSYSYELLPGLTSGTAHGSFTVHSLSSTAGFVCRASRGSPEVYTEYSPPQFVWSADAGSRVSPIVSPNSSQHLTYDPVSVSCGSSDEDWRVQMFSLTTRSLHQCSSHTGNKHECHFSIPHETSTVFWCESGRGEMTNAVNVSIHESVILLIPAQPVPEGRSVSLTCKLGQSAEVSSVRFYKDGQLIHEGSSRTYNFSALSKSDEGLYKCGIHLTSNQLLTSPESWLSVRGESSSVLVLVLVGAIFLIVLLILLLLLWRYRNNKGTAKIQITLKC</sequence>
<feature type="domain" description="Ig-like" evidence="4">
    <location>
        <begin position="2"/>
        <end position="98"/>
    </location>
</feature>
<dbReference type="PANTHER" id="PTHR11481:SF64">
    <property type="entry name" value="FC RECEPTOR-LIKE PROTEIN 4"/>
    <property type="match status" value="1"/>
</dbReference>
<feature type="domain" description="Ig-like" evidence="4">
    <location>
        <begin position="196"/>
        <end position="271"/>
    </location>
</feature>
<dbReference type="GO" id="GO:0004888">
    <property type="term" value="F:transmembrane signaling receptor activity"/>
    <property type="evidence" value="ECO:0007669"/>
    <property type="project" value="TreeGrafter"/>
</dbReference>
<dbReference type="InterPro" id="IPR007110">
    <property type="entry name" value="Ig-like_dom"/>
</dbReference>
<dbReference type="InterPro" id="IPR036179">
    <property type="entry name" value="Ig-like_dom_sf"/>
</dbReference>
<accession>A0A8C6T7M5</accession>
<organism evidence="5 6">
    <name type="scientific">Neogobius melanostomus</name>
    <name type="common">round goby</name>
    <dbReference type="NCBI Taxonomy" id="47308"/>
    <lineage>
        <taxon>Eukaryota</taxon>
        <taxon>Metazoa</taxon>
        <taxon>Chordata</taxon>
        <taxon>Craniata</taxon>
        <taxon>Vertebrata</taxon>
        <taxon>Euteleostomi</taxon>
        <taxon>Actinopterygii</taxon>
        <taxon>Neopterygii</taxon>
        <taxon>Teleostei</taxon>
        <taxon>Neoteleostei</taxon>
        <taxon>Acanthomorphata</taxon>
        <taxon>Gobiaria</taxon>
        <taxon>Gobiiformes</taxon>
        <taxon>Gobioidei</taxon>
        <taxon>Gobiidae</taxon>
        <taxon>Benthophilinae</taxon>
        <taxon>Neogobiini</taxon>
        <taxon>Neogobius</taxon>
    </lineage>
</organism>
<dbReference type="Pfam" id="PF13895">
    <property type="entry name" value="Ig_2"/>
    <property type="match status" value="1"/>
</dbReference>
<evidence type="ECO:0000256" key="2">
    <source>
        <dbReference type="ARBA" id="ARBA00023157"/>
    </source>
</evidence>
<evidence type="ECO:0000256" key="3">
    <source>
        <dbReference type="SAM" id="Phobius"/>
    </source>
</evidence>
<evidence type="ECO:0000313" key="5">
    <source>
        <dbReference type="Ensembl" id="ENSNMLP00000015622.1"/>
    </source>
</evidence>
<dbReference type="InterPro" id="IPR003599">
    <property type="entry name" value="Ig_sub"/>
</dbReference>
<dbReference type="PROSITE" id="PS50835">
    <property type="entry name" value="IG_LIKE"/>
    <property type="match status" value="2"/>
</dbReference>
<feature type="transmembrane region" description="Helical" evidence="3">
    <location>
        <begin position="286"/>
        <end position="308"/>
    </location>
</feature>
<dbReference type="Proteomes" id="UP000694523">
    <property type="component" value="Unplaced"/>
</dbReference>
<keyword evidence="2" id="KW-1015">Disulfide bond</keyword>
<keyword evidence="1" id="KW-0732">Signal</keyword>
<proteinExistence type="predicted"/>
<dbReference type="Ensembl" id="ENSNMLT00000017558.1">
    <property type="protein sequence ID" value="ENSNMLP00000015622.1"/>
    <property type="gene ID" value="ENSNMLG00000010354.1"/>
</dbReference>
<evidence type="ECO:0000259" key="4">
    <source>
        <dbReference type="PROSITE" id="PS50835"/>
    </source>
</evidence>
<evidence type="ECO:0000256" key="1">
    <source>
        <dbReference type="ARBA" id="ARBA00022729"/>
    </source>
</evidence>
<keyword evidence="6" id="KW-1185">Reference proteome</keyword>
<dbReference type="InterPro" id="IPR050488">
    <property type="entry name" value="Ig_Fc_receptor"/>
</dbReference>
<reference evidence="5" key="2">
    <citation type="submission" date="2025-09" db="UniProtKB">
        <authorList>
            <consortium name="Ensembl"/>
        </authorList>
    </citation>
    <scope>IDENTIFICATION</scope>
</reference>
<dbReference type="GO" id="GO:0007166">
    <property type="term" value="P:cell surface receptor signaling pathway"/>
    <property type="evidence" value="ECO:0007669"/>
    <property type="project" value="TreeGrafter"/>
</dbReference>
<evidence type="ECO:0000313" key="6">
    <source>
        <dbReference type="Proteomes" id="UP000694523"/>
    </source>
</evidence>
<protein>
    <recommendedName>
        <fullName evidence="4">Ig-like domain-containing protein</fullName>
    </recommendedName>
</protein>
<dbReference type="SMART" id="SM00409">
    <property type="entry name" value="IG"/>
    <property type="match status" value="2"/>
</dbReference>
<dbReference type="AlphaFoldDB" id="A0A8C6T7M5"/>
<dbReference type="PANTHER" id="PTHR11481">
    <property type="entry name" value="IMMUNOGLOBULIN FC RECEPTOR"/>
    <property type="match status" value="1"/>
</dbReference>
<dbReference type="Gene3D" id="2.60.40.10">
    <property type="entry name" value="Immunoglobulins"/>
    <property type="match status" value="2"/>
</dbReference>
<name>A0A8C6T7M5_9GOBI</name>
<keyword evidence="3" id="KW-0472">Membrane</keyword>